<evidence type="ECO:0000313" key="3">
    <source>
        <dbReference type="Proteomes" id="UP000266188"/>
    </source>
</evidence>
<dbReference type="OrthoDB" id="10260017at2759"/>
<dbReference type="Pfam" id="PF00797">
    <property type="entry name" value="Acetyltransf_2"/>
    <property type="match status" value="1"/>
</dbReference>
<comment type="caution">
    <text evidence="2">The sequence shown here is derived from an EMBL/GenBank/DDBJ whole genome shotgun (WGS) entry which is preliminary data.</text>
</comment>
<dbReference type="EMBL" id="MVGC01000067">
    <property type="protein sequence ID" value="RJE24807.1"/>
    <property type="molecule type" value="Genomic_DNA"/>
</dbReference>
<dbReference type="Proteomes" id="UP000266188">
    <property type="component" value="Unassembled WGS sequence"/>
</dbReference>
<dbReference type="PANTHER" id="PTHR11786">
    <property type="entry name" value="N-HYDROXYARYLAMINE O-ACETYLTRANSFERASE"/>
    <property type="match status" value="1"/>
</dbReference>
<dbReference type="InterPro" id="IPR053710">
    <property type="entry name" value="Arylamine_NAT_domain_sf"/>
</dbReference>
<sequence length="311" mass="35605">MAPYTADQLETYLERISYPAFGDTRVQNVQVHKEADPLGTLSELQRRHLCSIPWGNSGLHYTQHHTISIHPQVIYDKLIHRKLDGYCMENSNLFYLILQSLGYQVYATGGRVSHAVATGRNDGLFLAIGHMILIVTIGNEKYMVDVGFGNNCATRPIPLKENIIVPHIAPSESRLVKESLLEFTDKTQKIWIYQTRYNPESEWMANICFSEVEFLPQDFGVMNFSVSRNPASWFTQTFVCMKMIMSEDEKEIEGQCVMSGREVKRRVCGKSEVVEKLESEEDRVRALGKWFGMHLREDEVQGIRGMASMIK</sequence>
<comment type="similarity">
    <text evidence="1">Belongs to the arylamine N-acetyltransferase family.</text>
</comment>
<dbReference type="FunFam" id="3.30.2140.20:FF:000003">
    <property type="entry name" value="Arylamine N-acetyltransferase 1"/>
    <property type="match status" value="1"/>
</dbReference>
<proteinExistence type="inferred from homology"/>
<organism evidence="2 3">
    <name type="scientific">Aspergillus sclerotialis</name>
    <dbReference type="NCBI Taxonomy" id="2070753"/>
    <lineage>
        <taxon>Eukaryota</taxon>
        <taxon>Fungi</taxon>
        <taxon>Dikarya</taxon>
        <taxon>Ascomycota</taxon>
        <taxon>Pezizomycotina</taxon>
        <taxon>Eurotiomycetes</taxon>
        <taxon>Eurotiomycetidae</taxon>
        <taxon>Eurotiales</taxon>
        <taxon>Aspergillaceae</taxon>
        <taxon>Aspergillus</taxon>
        <taxon>Aspergillus subgen. Polypaecilum</taxon>
    </lineage>
</organism>
<keyword evidence="3" id="KW-1185">Reference proteome</keyword>
<dbReference type="InterPro" id="IPR038765">
    <property type="entry name" value="Papain-like_cys_pep_sf"/>
</dbReference>
<dbReference type="SUPFAM" id="SSF54001">
    <property type="entry name" value="Cysteine proteinases"/>
    <property type="match status" value="1"/>
</dbReference>
<dbReference type="PANTHER" id="PTHR11786:SF0">
    <property type="entry name" value="ARYLAMINE N-ACETYLTRANSFERASE 4-RELATED"/>
    <property type="match status" value="1"/>
</dbReference>
<gene>
    <name evidence="2" type="ORF">PHISCL_02827</name>
</gene>
<dbReference type="Gene3D" id="3.30.2140.20">
    <property type="match status" value="1"/>
</dbReference>
<dbReference type="STRING" id="2070753.A0A3A2ZTT8"/>
<accession>A0A3A2ZTT8</accession>
<protein>
    <submittedName>
        <fullName evidence="2">Arylamine N-acetyltransferase 1</fullName>
    </submittedName>
</protein>
<dbReference type="InterPro" id="IPR001447">
    <property type="entry name" value="Arylamine_N-AcTrfase"/>
</dbReference>
<dbReference type="GO" id="GO:0016407">
    <property type="term" value="F:acetyltransferase activity"/>
    <property type="evidence" value="ECO:0007669"/>
    <property type="project" value="InterPro"/>
</dbReference>
<evidence type="ECO:0000313" key="2">
    <source>
        <dbReference type="EMBL" id="RJE24807.1"/>
    </source>
</evidence>
<dbReference type="AlphaFoldDB" id="A0A3A2ZTT8"/>
<reference evidence="3" key="1">
    <citation type="submission" date="2017-02" db="EMBL/GenBank/DDBJ databases">
        <authorList>
            <person name="Tafer H."/>
            <person name="Lopandic K."/>
        </authorList>
    </citation>
    <scope>NUCLEOTIDE SEQUENCE [LARGE SCALE GENOMIC DNA]</scope>
    <source>
        <strain evidence="3">CBS 366.77</strain>
    </source>
</reference>
<keyword evidence="2" id="KW-0808">Transferase</keyword>
<evidence type="ECO:0000256" key="1">
    <source>
        <dbReference type="ARBA" id="ARBA00006547"/>
    </source>
</evidence>
<name>A0A3A2ZTT8_9EURO</name>